<dbReference type="EC" id="1.14.13.127" evidence="3"/>
<organism evidence="3 4">
    <name type="scientific">Ruegeria atlantica</name>
    <dbReference type="NCBI Taxonomy" id="81569"/>
    <lineage>
        <taxon>Bacteria</taxon>
        <taxon>Pseudomonadati</taxon>
        <taxon>Pseudomonadota</taxon>
        <taxon>Alphaproteobacteria</taxon>
        <taxon>Rhodobacterales</taxon>
        <taxon>Roseobacteraceae</taxon>
        <taxon>Ruegeria</taxon>
    </lineage>
</organism>
<gene>
    <name evidence="3" type="primary">mhpA_1</name>
    <name evidence="3" type="ORF">RUA4292_01150</name>
</gene>
<dbReference type="AlphaFoldDB" id="A0A0P1EBS3"/>
<dbReference type="InterPro" id="IPR050631">
    <property type="entry name" value="PheA/TfdB_FAD_monoxygenase"/>
</dbReference>
<dbReference type="GO" id="GO:0019622">
    <property type="term" value="P:3-(3-hydroxy)phenylpropionate catabolic process"/>
    <property type="evidence" value="ECO:0007669"/>
    <property type="project" value="TreeGrafter"/>
</dbReference>
<accession>A0A0P1EBS3</accession>
<name>A0A0P1EBS3_9RHOB</name>
<dbReference type="GO" id="GO:0071949">
    <property type="term" value="F:FAD binding"/>
    <property type="evidence" value="ECO:0007669"/>
    <property type="project" value="InterPro"/>
</dbReference>
<evidence type="ECO:0000259" key="2">
    <source>
        <dbReference type="Pfam" id="PF01494"/>
    </source>
</evidence>
<sequence length="500" mass="55807">MYDVAIIGFGPTGATLANLLTKSGVSVVVLDREGQMYHLPRAVHFDDEVMRVFQTVGIADALFKLVHINPGMKFVDENNELLLDWPRPQNVTKHGWHASYRLHQPDLETLLRAELARSPTATTLELHNVVNLEPTGNGVELTAQDKTNDCKSTIEARYVVGCDGANSSVRRWIGSEMEDLGFEERWLVVDLHLKHPMPELGDHSIQFCDPDRPMTYCRAPGIRRRWEIMALDGETDAEIMEHSSLWDLLSRWITPDDAEIERSAVYTFRSQVAKIWRKGPVLIAGDAAHLTPPFMGQGMCTGIRDAANLAWKLVKALNGGDEEMLFDSYQDERKPHARSYVETAVRLGGLINSLDRESALQLADSSRSGAMRSIAPKLGQSALLQVQTNNPYVGRPFPQVHLDTDGQRLDDAVGHKHLLVSRASLPECSDDAVALNARDHPQLDAVLSDIGTNAVWVRPDRYVAAVAETLLELPEQALSLFKPKKTKDRYETGITEIRRS</sequence>
<keyword evidence="1 3" id="KW-0560">Oxidoreductase</keyword>
<dbReference type="Gene3D" id="3.40.30.120">
    <property type="match status" value="1"/>
</dbReference>
<proteinExistence type="predicted"/>
<dbReference type="EMBL" id="CYPU01000019">
    <property type="protein sequence ID" value="CUH46983.1"/>
    <property type="molecule type" value="Genomic_DNA"/>
</dbReference>
<dbReference type="NCBIfam" id="NF004829">
    <property type="entry name" value="PRK06183.1-3"/>
    <property type="match status" value="1"/>
</dbReference>
<evidence type="ECO:0000256" key="1">
    <source>
        <dbReference type="ARBA" id="ARBA00023002"/>
    </source>
</evidence>
<protein>
    <submittedName>
        <fullName evidence="3">3-(3-hydroxy-phenyl)propionate/3-hydroxycinnamic acid hydroxylase</fullName>
        <ecNumber evidence="3">1.14.13.127</ecNumber>
    </submittedName>
</protein>
<dbReference type="PANTHER" id="PTHR43476">
    <property type="entry name" value="3-(3-HYDROXY-PHENYL)PROPIONATE/3-HYDROXYCINNAMIC ACID HYDROXYLASE"/>
    <property type="match status" value="1"/>
</dbReference>
<evidence type="ECO:0000313" key="3">
    <source>
        <dbReference type="EMBL" id="CUH46983.1"/>
    </source>
</evidence>
<evidence type="ECO:0000313" key="4">
    <source>
        <dbReference type="Proteomes" id="UP000050783"/>
    </source>
</evidence>
<dbReference type="OrthoDB" id="9791689at2"/>
<dbReference type="GO" id="GO:0008688">
    <property type="term" value="F:3-(3-hydroxyphenyl)propionate hydroxylase activity"/>
    <property type="evidence" value="ECO:0007669"/>
    <property type="project" value="UniProtKB-EC"/>
</dbReference>
<dbReference type="GeneID" id="55492418"/>
<dbReference type="Gene3D" id="3.30.70.2450">
    <property type="match status" value="1"/>
</dbReference>
<dbReference type="PRINTS" id="PR00420">
    <property type="entry name" value="RNGMNOXGNASE"/>
</dbReference>
<dbReference type="PANTHER" id="PTHR43476:SF3">
    <property type="entry name" value="FAD-BINDING MONOOXYGENASE"/>
    <property type="match status" value="1"/>
</dbReference>
<dbReference type="RefSeq" id="WP_058276735.1">
    <property type="nucleotide sequence ID" value="NZ_CYPU01000019.1"/>
</dbReference>
<dbReference type="SUPFAM" id="SSF51905">
    <property type="entry name" value="FAD/NAD(P)-binding domain"/>
    <property type="match status" value="1"/>
</dbReference>
<dbReference type="Gene3D" id="3.50.50.60">
    <property type="entry name" value="FAD/NAD(P)-binding domain"/>
    <property type="match status" value="1"/>
</dbReference>
<reference evidence="3 4" key="1">
    <citation type="submission" date="2015-09" db="EMBL/GenBank/DDBJ databases">
        <authorList>
            <consortium name="Swine Surveillance"/>
        </authorList>
    </citation>
    <scope>NUCLEOTIDE SEQUENCE [LARGE SCALE GENOMIC DNA]</scope>
    <source>
        <strain evidence="3 4">CECT 4292</strain>
    </source>
</reference>
<dbReference type="InterPro" id="IPR036188">
    <property type="entry name" value="FAD/NAD-bd_sf"/>
</dbReference>
<dbReference type="Pfam" id="PF01494">
    <property type="entry name" value="FAD_binding_3"/>
    <property type="match status" value="1"/>
</dbReference>
<dbReference type="InterPro" id="IPR002938">
    <property type="entry name" value="FAD-bd"/>
</dbReference>
<feature type="domain" description="FAD-binding" evidence="2">
    <location>
        <begin position="2"/>
        <end position="343"/>
    </location>
</feature>
<dbReference type="Proteomes" id="UP000050783">
    <property type="component" value="Unassembled WGS sequence"/>
</dbReference>